<evidence type="ECO:0000313" key="2">
    <source>
        <dbReference type="Proteomes" id="UP001642484"/>
    </source>
</evidence>
<keyword evidence="2" id="KW-1185">Reference proteome</keyword>
<reference evidence="1 2" key="1">
    <citation type="submission" date="2024-02" db="EMBL/GenBank/DDBJ databases">
        <authorList>
            <person name="Chen Y."/>
            <person name="Shah S."/>
            <person name="Dougan E. K."/>
            <person name="Thang M."/>
            <person name="Chan C."/>
        </authorList>
    </citation>
    <scope>NUCLEOTIDE SEQUENCE [LARGE SCALE GENOMIC DNA]</scope>
</reference>
<evidence type="ECO:0008006" key="3">
    <source>
        <dbReference type="Google" id="ProtNLM"/>
    </source>
</evidence>
<organism evidence="1 2">
    <name type="scientific">Durusdinium trenchii</name>
    <dbReference type="NCBI Taxonomy" id="1381693"/>
    <lineage>
        <taxon>Eukaryota</taxon>
        <taxon>Sar</taxon>
        <taxon>Alveolata</taxon>
        <taxon>Dinophyceae</taxon>
        <taxon>Suessiales</taxon>
        <taxon>Symbiodiniaceae</taxon>
        <taxon>Durusdinium</taxon>
    </lineage>
</organism>
<protein>
    <recommendedName>
        <fullName evidence="3">Spermidine synthase</fullName>
    </recommendedName>
</protein>
<dbReference type="SUPFAM" id="SSF53335">
    <property type="entry name" value="S-adenosyl-L-methionine-dependent methyltransferases"/>
    <property type="match status" value="1"/>
</dbReference>
<proteinExistence type="predicted"/>
<dbReference type="InterPro" id="IPR029063">
    <property type="entry name" value="SAM-dependent_MTases_sf"/>
</dbReference>
<dbReference type="EMBL" id="CAXAMN010016892">
    <property type="protein sequence ID" value="CAK9049361.1"/>
    <property type="molecule type" value="Genomic_DNA"/>
</dbReference>
<name>A0ABP0MD00_9DINO</name>
<sequence length="494" mass="55619">MCDGVLGDEKIHVTVTPDNTRALILDGASTNGFVQSKVRCQGKSPELFSGSCDDPRIRKAWRLGEIWVDLTSDFAFPYVDYVMQRLKRIHCSKHMQVLMLGLGGSTMQSSLRKACPAAELLTVEASPGVVAAARRFFGFRGDVLVEDAREALKELARSGRRFDAIVVDIADTVLEKEDVDHLHSLLKDSGEVLQNHTNQSQSRDSKIQAGGWALDVGGTPGVLIAFGLLAFRDARGAKPTFEDSDPLKPVDWSLHGCSDLNMLNVWSEFRRLVDHLLCGAWSLSIWNAPGLAMYRALERRTHPCTYASDMIEPFHYPENEVEVQRREGHRPSIHAIISTWWTHDTATDQCWRWESRTWDLPSLIHIYSYRYSLKYIYSLWCSLPLAIGGKQRGKDAPARITIPLSALKEFPDVYQKLVGQIPQSAMVEVIYPDPGFPAYETTIQWSGATAKPLKLHEATGFRFQHAARPKWRWRRGVEKGEVGGDWMMYEVAGC</sequence>
<comment type="caution">
    <text evidence="1">The sequence shown here is derived from an EMBL/GenBank/DDBJ whole genome shotgun (WGS) entry which is preliminary data.</text>
</comment>
<gene>
    <name evidence="1" type="ORF">CCMP2556_LOCUS25283</name>
</gene>
<evidence type="ECO:0000313" key="1">
    <source>
        <dbReference type="EMBL" id="CAK9049361.1"/>
    </source>
</evidence>
<dbReference type="Gene3D" id="3.40.50.150">
    <property type="entry name" value="Vaccinia Virus protein VP39"/>
    <property type="match status" value="1"/>
</dbReference>
<accession>A0ABP0MD00</accession>
<dbReference type="Proteomes" id="UP001642484">
    <property type="component" value="Unassembled WGS sequence"/>
</dbReference>